<evidence type="ECO:0000313" key="2">
    <source>
        <dbReference type="Proteomes" id="UP001054945"/>
    </source>
</evidence>
<name>A0AAV4VAF2_CAEEX</name>
<accession>A0AAV4VAF2</accession>
<gene>
    <name evidence="1" type="ORF">CEXT_807001</name>
</gene>
<protein>
    <submittedName>
        <fullName evidence="1">Uncharacterized protein</fullName>
    </submittedName>
</protein>
<dbReference type="EMBL" id="BPLR01014173">
    <property type="protein sequence ID" value="GIY66916.1"/>
    <property type="molecule type" value="Genomic_DNA"/>
</dbReference>
<organism evidence="1 2">
    <name type="scientific">Caerostris extrusa</name>
    <name type="common">Bark spider</name>
    <name type="synonym">Caerostris bankana</name>
    <dbReference type="NCBI Taxonomy" id="172846"/>
    <lineage>
        <taxon>Eukaryota</taxon>
        <taxon>Metazoa</taxon>
        <taxon>Ecdysozoa</taxon>
        <taxon>Arthropoda</taxon>
        <taxon>Chelicerata</taxon>
        <taxon>Arachnida</taxon>
        <taxon>Araneae</taxon>
        <taxon>Araneomorphae</taxon>
        <taxon>Entelegynae</taxon>
        <taxon>Araneoidea</taxon>
        <taxon>Araneidae</taxon>
        <taxon>Caerostris</taxon>
    </lineage>
</organism>
<comment type="caution">
    <text evidence="1">The sequence shown here is derived from an EMBL/GenBank/DDBJ whole genome shotgun (WGS) entry which is preliminary data.</text>
</comment>
<evidence type="ECO:0000313" key="1">
    <source>
        <dbReference type="EMBL" id="GIY66916.1"/>
    </source>
</evidence>
<dbReference type="AlphaFoldDB" id="A0AAV4VAF2"/>
<proteinExistence type="predicted"/>
<dbReference type="Proteomes" id="UP001054945">
    <property type="component" value="Unassembled WGS sequence"/>
</dbReference>
<sequence length="107" mass="12954">MSTNLKHYKRIAFYVGDGSNKSTDWNIVFLGSRSSRFLAIVAYEKCSETLNSTGLRFQQSTDRNEWLRFQQSADRNEWLRFQQSTDRNEWLRFQQSTDRNEWLRFQQ</sequence>
<reference evidence="1 2" key="1">
    <citation type="submission" date="2021-06" db="EMBL/GenBank/DDBJ databases">
        <title>Caerostris extrusa draft genome.</title>
        <authorList>
            <person name="Kono N."/>
            <person name="Arakawa K."/>
        </authorList>
    </citation>
    <scope>NUCLEOTIDE SEQUENCE [LARGE SCALE GENOMIC DNA]</scope>
</reference>
<keyword evidence="2" id="KW-1185">Reference proteome</keyword>